<evidence type="ECO:0000256" key="8">
    <source>
        <dbReference type="PIRSR" id="PIRSR000350-2"/>
    </source>
</evidence>
<comment type="catalytic activity">
    <reaction evidence="11">
        <text>N(6)-[(R)-dihydrolipoyl]-L-lysyl-[protein] + NAD(+) = N(6)-[(R)-lipoyl]-L-lysyl-[protein] + NADH + H(+)</text>
        <dbReference type="Rhea" id="RHEA:15045"/>
        <dbReference type="Rhea" id="RHEA-COMP:10474"/>
        <dbReference type="Rhea" id="RHEA-COMP:10475"/>
        <dbReference type="ChEBI" id="CHEBI:15378"/>
        <dbReference type="ChEBI" id="CHEBI:57540"/>
        <dbReference type="ChEBI" id="CHEBI:57945"/>
        <dbReference type="ChEBI" id="CHEBI:83099"/>
        <dbReference type="ChEBI" id="CHEBI:83100"/>
        <dbReference type="EC" id="1.8.1.4"/>
    </reaction>
</comment>
<feature type="binding site" evidence="9">
    <location>
        <begin position="254"/>
        <end position="261"/>
    </location>
    <ligand>
        <name>NAD(+)</name>
        <dbReference type="ChEBI" id="CHEBI:57540"/>
    </ligand>
</feature>
<evidence type="ECO:0000256" key="6">
    <source>
        <dbReference type="ARBA" id="ARBA00023157"/>
    </source>
</evidence>
<dbReference type="InterPro" id="IPR050151">
    <property type="entry name" value="Class-I_Pyr_Nuc-Dis_Oxidored"/>
</dbReference>
<keyword evidence="9" id="KW-0547">Nucleotide-binding</keyword>
<feature type="binding site" evidence="9">
    <location>
        <position position="277"/>
    </location>
    <ligand>
        <name>NAD(+)</name>
        <dbReference type="ChEBI" id="CHEBI:57540"/>
    </ligand>
</feature>
<evidence type="ECO:0000313" key="14">
    <source>
        <dbReference type="EMBL" id="KAL3778939.1"/>
    </source>
</evidence>
<comment type="cofactor">
    <cofactor evidence="9 11">
        <name>FAD</name>
        <dbReference type="ChEBI" id="CHEBI:57692"/>
    </cofactor>
    <text evidence="9 11">Binds 1 FAD per subunit.</text>
</comment>
<organism evidence="14 15">
    <name type="scientific">Stephanodiscus triporus</name>
    <dbReference type="NCBI Taxonomy" id="2934178"/>
    <lineage>
        <taxon>Eukaryota</taxon>
        <taxon>Sar</taxon>
        <taxon>Stramenopiles</taxon>
        <taxon>Ochrophyta</taxon>
        <taxon>Bacillariophyta</taxon>
        <taxon>Coscinodiscophyceae</taxon>
        <taxon>Thalassiosirophycidae</taxon>
        <taxon>Stephanodiscales</taxon>
        <taxon>Stephanodiscaceae</taxon>
        <taxon>Stephanodiscus</taxon>
    </lineage>
</organism>
<dbReference type="InterPro" id="IPR006258">
    <property type="entry name" value="Lipoamide_DH"/>
</dbReference>
<protein>
    <recommendedName>
        <fullName evidence="11">Dihydrolipoyl dehydrogenase</fullName>
        <ecNumber evidence="11">1.8.1.4</ecNumber>
    </recommendedName>
</protein>
<name>A0ABD3NT08_9STRA</name>
<dbReference type="PANTHER" id="PTHR22912">
    <property type="entry name" value="DISULFIDE OXIDOREDUCTASE"/>
    <property type="match status" value="1"/>
</dbReference>
<dbReference type="PIRSF" id="PIRSF000350">
    <property type="entry name" value="Mercury_reductase_MerA"/>
    <property type="match status" value="1"/>
</dbReference>
<dbReference type="InterPro" id="IPR012999">
    <property type="entry name" value="Pyr_OxRdtase_I_AS"/>
</dbReference>
<evidence type="ECO:0000256" key="1">
    <source>
        <dbReference type="ARBA" id="ARBA00007532"/>
    </source>
</evidence>
<keyword evidence="3 9" id="KW-0274">FAD</keyword>
<evidence type="ECO:0000256" key="7">
    <source>
        <dbReference type="ARBA" id="ARBA00023284"/>
    </source>
</evidence>
<feature type="binding site" evidence="9">
    <location>
        <position position="387"/>
    </location>
    <ligand>
        <name>FAD</name>
        <dbReference type="ChEBI" id="CHEBI:57692"/>
    </ligand>
</feature>
<dbReference type="GO" id="GO:0004148">
    <property type="term" value="F:dihydrolipoyl dehydrogenase (NADH) activity"/>
    <property type="evidence" value="ECO:0007669"/>
    <property type="project" value="UniProtKB-EC"/>
</dbReference>
<evidence type="ECO:0000259" key="12">
    <source>
        <dbReference type="Pfam" id="PF02852"/>
    </source>
</evidence>
<reference evidence="14 15" key="1">
    <citation type="submission" date="2024-10" db="EMBL/GenBank/DDBJ databases">
        <title>Updated reference genomes for cyclostephanoid diatoms.</title>
        <authorList>
            <person name="Roberts W.R."/>
            <person name="Alverson A.J."/>
        </authorList>
    </citation>
    <scope>NUCLEOTIDE SEQUENCE [LARGE SCALE GENOMIC DNA]</scope>
    <source>
        <strain evidence="14 15">AJA276-08</strain>
    </source>
</reference>
<dbReference type="PRINTS" id="PR00368">
    <property type="entry name" value="FADPNR"/>
</dbReference>
<keyword evidence="4 11" id="KW-0560">Oxidoreductase</keyword>
<comment type="caution">
    <text evidence="14">The sequence shown here is derived from an EMBL/GenBank/DDBJ whole genome shotgun (WGS) entry which is preliminary data.</text>
</comment>
<feature type="binding site" evidence="9">
    <location>
        <position position="121"/>
    </location>
    <ligand>
        <name>FAD</name>
        <dbReference type="ChEBI" id="CHEBI:57692"/>
    </ligand>
</feature>
<dbReference type="EC" id="1.8.1.4" evidence="11"/>
<evidence type="ECO:0000256" key="11">
    <source>
        <dbReference type="RuleBase" id="RU003692"/>
    </source>
</evidence>
<accession>A0ABD3NT08</accession>
<dbReference type="Proteomes" id="UP001530315">
    <property type="component" value="Unassembled WGS sequence"/>
</dbReference>
<keyword evidence="5 9" id="KW-0520">NAD</keyword>
<keyword evidence="15" id="KW-1185">Reference proteome</keyword>
<dbReference type="Gene3D" id="3.30.390.30">
    <property type="match status" value="1"/>
</dbReference>
<evidence type="ECO:0000256" key="3">
    <source>
        <dbReference type="ARBA" id="ARBA00022827"/>
    </source>
</evidence>
<evidence type="ECO:0000256" key="5">
    <source>
        <dbReference type="ARBA" id="ARBA00023027"/>
    </source>
</evidence>
<dbReference type="EMBL" id="JALLAZ020001192">
    <property type="protein sequence ID" value="KAL3778939.1"/>
    <property type="molecule type" value="Genomic_DNA"/>
</dbReference>
<comment type="similarity">
    <text evidence="1 11">Belongs to the class-I pyridine nucleotide-disulfide oxidoreductase family.</text>
</comment>
<dbReference type="InterPro" id="IPR023753">
    <property type="entry name" value="FAD/NAD-binding_dom"/>
</dbReference>
<evidence type="ECO:0000313" key="15">
    <source>
        <dbReference type="Proteomes" id="UP001530315"/>
    </source>
</evidence>
<dbReference type="Pfam" id="PF02852">
    <property type="entry name" value="Pyr_redox_dim"/>
    <property type="match status" value="1"/>
</dbReference>
<evidence type="ECO:0000256" key="4">
    <source>
        <dbReference type="ARBA" id="ARBA00023002"/>
    </source>
</evidence>
<comment type="miscellaneous">
    <text evidence="11">The active site is a redox-active disulfide bond.</text>
</comment>
<feature type="non-terminal residue" evidence="14">
    <location>
        <position position="1"/>
    </location>
</feature>
<feature type="domain" description="FAD/NAD(P)-binding" evidence="13">
    <location>
        <begin position="74"/>
        <end position="402"/>
    </location>
</feature>
<evidence type="ECO:0000259" key="13">
    <source>
        <dbReference type="Pfam" id="PF07992"/>
    </source>
</evidence>
<dbReference type="PANTHER" id="PTHR22912:SF223">
    <property type="entry name" value="DIHYDROLIPOYL DEHYDROGENASE 1, MITOCHONDRIAL"/>
    <property type="match status" value="1"/>
</dbReference>
<sequence>SGSLATRCSGSPKLTPNAIQLDDLKPHIIIIAAMLSRASLALGDRLRQRATGANAAAVAAVRRFSPTSASMEQYDLVVIGGGPGGYVAAIKGGQLGLKTACVEMRGTLGGTCLNVGCIPSKALLNSSHHYHDALHHFADHGINVGEVTMDVAKMLEAKAATVKGLTGGIEHLLKKHKVDYYKGRGSLSGPNGVSVTPNDGGSELTLETKNVIIATGSEVTPLPPVPVDNARGKIVDSTGALDIAKVPGKLAVVGGGVIGLEMGSVWSRLGSEVTVIEYMDRVCPAMDVELTKKFQATLKKQGFKFRMSTKVVKSEVVGDSVHITTEPSKGGDQTTEVYDIVLVATGRRPYTAGLGLENLGIQTDKLGRIDVDSHFRTAVPSIYAIGDCIDGPMLAHKAEEEGIAAVETIAGYAGHVNYDAIPGVIYTFPEVASVGKTEEELKAMNVQYNKGTFPFAANSRARANATGNSEGFVKVLADKTTDKILGVHIMGPNAGEMIAEGVLGMEYGAASEDLARTCHAHPTLSEAFKEACMDAYDKPIHF</sequence>
<dbReference type="PROSITE" id="PS00076">
    <property type="entry name" value="PYRIDINE_REDOX_1"/>
    <property type="match status" value="1"/>
</dbReference>
<feature type="binding site" evidence="9">
    <location>
        <begin position="215"/>
        <end position="217"/>
    </location>
    <ligand>
        <name>FAD</name>
        <dbReference type="ChEBI" id="CHEBI:57692"/>
    </ligand>
</feature>
<evidence type="ECO:0000256" key="9">
    <source>
        <dbReference type="PIRSR" id="PIRSR000350-3"/>
    </source>
</evidence>
<feature type="binding site" evidence="9">
    <location>
        <position position="185"/>
    </location>
    <ligand>
        <name>FAD</name>
        <dbReference type="ChEBI" id="CHEBI:57692"/>
    </ligand>
</feature>
<evidence type="ECO:0000256" key="10">
    <source>
        <dbReference type="PIRSR" id="PIRSR000350-4"/>
    </source>
</evidence>
<dbReference type="AlphaFoldDB" id="A0ABD3NT08"/>
<dbReference type="InterPro" id="IPR004099">
    <property type="entry name" value="Pyr_nucl-diS_OxRdtase_dimer"/>
</dbReference>
<dbReference type="PRINTS" id="PR00411">
    <property type="entry name" value="PNDRDTASEI"/>
</dbReference>
<dbReference type="Gene3D" id="3.50.50.60">
    <property type="entry name" value="FAD/NAD(P)-binding domain"/>
    <property type="match status" value="2"/>
</dbReference>
<feature type="binding site" evidence="9">
    <location>
        <begin position="393"/>
        <end position="396"/>
    </location>
    <ligand>
        <name>FAD</name>
        <dbReference type="ChEBI" id="CHEBI:57692"/>
    </ligand>
</feature>
<dbReference type="NCBIfam" id="TIGR01350">
    <property type="entry name" value="lipoamide_DH"/>
    <property type="match status" value="1"/>
</dbReference>
<keyword evidence="7 11" id="KW-0676">Redox-active center</keyword>
<evidence type="ECO:0000256" key="2">
    <source>
        <dbReference type="ARBA" id="ARBA00022630"/>
    </source>
</evidence>
<dbReference type="InterPro" id="IPR001100">
    <property type="entry name" value="Pyr_nuc-diS_OxRdtase"/>
</dbReference>
<dbReference type="SUPFAM" id="SSF51905">
    <property type="entry name" value="FAD/NAD(P)-binding domain"/>
    <property type="match status" value="1"/>
</dbReference>
<gene>
    <name evidence="14" type="ORF">ACHAW5_003635</name>
</gene>
<keyword evidence="2 11" id="KW-0285">Flavoprotein</keyword>
<keyword evidence="6" id="KW-1015">Disulfide bond</keyword>
<feature type="disulfide bond" description="Redox-active" evidence="10">
    <location>
        <begin position="112"/>
        <end position="117"/>
    </location>
</feature>
<dbReference type="InterPro" id="IPR036188">
    <property type="entry name" value="FAD/NAD-bd_sf"/>
</dbReference>
<feature type="binding site" evidence="9">
    <location>
        <position position="346"/>
    </location>
    <ligand>
        <name>FAD</name>
        <dbReference type="ChEBI" id="CHEBI:57692"/>
    </ligand>
</feature>
<feature type="active site" description="Proton acceptor" evidence="8">
    <location>
        <position position="521"/>
    </location>
</feature>
<dbReference type="FunFam" id="3.50.50.60:FF:000001">
    <property type="entry name" value="Dihydrolipoyl dehydrogenase, mitochondrial"/>
    <property type="match status" value="1"/>
</dbReference>
<dbReference type="SUPFAM" id="SSF55424">
    <property type="entry name" value="FAD/NAD-linked reductases, dimerisation (C-terminal) domain"/>
    <property type="match status" value="1"/>
</dbReference>
<dbReference type="Pfam" id="PF07992">
    <property type="entry name" value="Pyr_redox_2"/>
    <property type="match status" value="1"/>
</dbReference>
<proteinExistence type="inferred from homology"/>
<dbReference type="FunFam" id="3.30.390.30:FF:000001">
    <property type="entry name" value="Dihydrolipoyl dehydrogenase"/>
    <property type="match status" value="1"/>
</dbReference>
<feature type="domain" description="Pyridine nucleotide-disulphide oxidoreductase dimerisation" evidence="12">
    <location>
        <begin position="421"/>
        <end position="531"/>
    </location>
</feature>
<dbReference type="InterPro" id="IPR016156">
    <property type="entry name" value="FAD/NAD-linked_Rdtase_dimer_sf"/>
</dbReference>